<comment type="caution">
    <text evidence="6">The sequence shown here is derived from an EMBL/GenBank/DDBJ whole genome shotgun (WGS) entry which is preliminary data.</text>
</comment>
<reference evidence="6 7" key="1">
    <citation type="journal article" date="2014" name="Int. J. Syst. Evol. Microbiol.">
        <title>Complete genome sequence of Corynebacterium casei LMG S-19264T (=DSM 44701T), isolated from a smear-ripened cheese.</title>
        <authorList>
            <consortium name="US DOE Joint Genome Institute (JGI-PGF)"/>
            <person name="Walter F."/>
            <person name="Albersmeier A."/>
            <person name="Kalinowski J."/>
            <person name="Ruckert C."/>
        </authorList>
    </citation>
    <scope>NUCLEOTIDE SEQUENCE [LARGE SCALE GENOMIC DNA]</scope>
    <source>
        <strain evidence="6 7">NBRC 110095</strain>
    </source>
</reference>
<gene>
    <name evidence="6" type="ORF">GCM10007877_25440</name>
</gene>
<evidence type="ECO:0000313" key="6">
    <source>
        <dbReference type="EMBL" id="GLS26825.1"/>
    </source>
</evidence>
<proteinExistence type="inferred from homology"/>
<protein>
    <recommendedName>
        <fullName evidence="5">Flavin reductase like domain-containing protein</fullName>
    </recommendedName>
</protein>
<comment type="cofactor">
    <cofactor evidence="1">
        <name>FMN</name>
        <dbReference type="ChEBI" id="CHEBI:58210"/>
    </cofactor>
</comment>
<dbReference type="Gene3D" id="2.30.110.10">
    <property type="entry name" value="Electron Transport, Fmn-binding Protein, Chain A"/>
    <property type="match status" value="1"/>
</dbReference>
<organism evidence="6 7">
    <name type="scientific">Marinibactrum halimedae</name>
    <dbReference type="NCBI Taxonomy" id="1444977"/>
    <lineage>
        <taxon>Bacteria</taxon>
        <taxon>Pseudomonadati</taxon>
        <taxon>Pseudomonadota</taxon>
        <taxon>Gammaproteobacteria</taxon>
        <taxon>Cellvibrionales</taxon>
        <taxon>Cellvibrionaceae</taxon>
        <taxon>Marinibactrum</taxon>
    </lineage>
</organism>
<dbReference type="InterPro" id="IPR012349">
    <property type="entry name" value="Split_barrel_FMN-bd"/>
</dbReference>
<evidence type="ECO:0000259" key="5">
    <source>
        <dbReference type="Pfam" id="PF01613"/>
    </source>
</evidence>
<dbReference type="Pfam" id="PF01613">
    <property type="entry name" value="Flavin_Reduct"/>
    <property type="match status" value="1"/>
</dbReference>
<accession>A0AA37WN05</accession>
<evidence type="ECO:0000256" key="2">
    <source>
        <dbReference type="ARBA" id="ARBA00022630"/>
    </source>
</evidence>
<evidence type="ECO:0000256" key="1">
    <source>
        <dbReference type="ARBA" id="ARBA00001917"/>
    </source>
</evidence>
<keyword evidence="7" id="KW-1185">Reference proteome</keyword>
<dbReference type="InterPro" id="IPR002563">
    <property type="entry name" value="Flavin_Rdtase-like_dom"/>
</dbReference>
<dbReference type="PANTHER" id="PTHR33798">
    <property type="entry name" value="FLAVOPROTEIN OXYGENASE"/>
    <property type="match status" value="1"/>
</dbReference>
<dbReference type="Proteomes" id="UP001156870">
    <property type="component" value="Unassembled WGS sequence"/>
</dbReference>
<keyword evidence="2" id="KW-0285">Flavoprotein</keyword>
<dbReference type="AlphaFoldDB" id="A0AA37WN05"/>
<keyword evidence="3" id="KW-0288">FMN</keyword>
<dbReference type="PANTHER" id="PTHR33798:SF5">
    <property type="entry name" value="FLAVIN REDUCTASE LIKE DOMAIN-CONTAINING PROTEIN"/>
    <property type="match status" value="1"/>
</dbReference>
<sequence>MFSAGHKRDGTKKDTWANIERNRHCTVHIANGELADEVNKTAKPLAEGESELNLLNHALVKEPHFSLPRLTKAPVAFSAECHDIHLLGNGPQAIIYVEVNAAFVDDPLFTGKDFQLDSKKLNPLARLGGNDYALTGDILTHERP</sequence>
<name>A0AA37WN05_9GAMM</name>
<dbReference type="EMBL" id="BSPD01000062">
    <property type="protein sequence ID" value="GLS26825.1"/>
    <property type="molecule type" value="Genomic_DNA"/>
</dbReference>
<comment type="similarity">
    <text evidence="4">Belongs to the flavoredoxin family.</text>
</comment>
<feature type="domain" description="Flavin reductase like" evidence="5">
    <location>
        <begin position="11"/>
        <end position="107"/>
    </location>
</feature>
<dbReference type="GO" id="GO:0010181">
    <property type="term" value="F:FMN binding"/>
    <property type="evidence" value="ECO:0007669"/>
    <property type="project" value="InterPro"/>
</dbReference>
<evidence type="ECO:0000313" key="7">
    <source>
        <dbReference type="Proteomes" id="UP001156870"/>
    </source>
</evidence>
<evidence type="ECO:0000256" key="3">
    <source>
        <dbReference type="ARBA" id="ARBA00022643"/>
    </source>
</evidence>
<dbReference type="GO" id="GO:0016646">
    <property type="term" value="F:oxidoreductase activity, acting on the CH-NH group of donors, NAD or NADP as acceptor"/>
    <property type="evidence" value="ECO:0007669"/>
    <property type="project" value="UniProtKB-ARBA"/>
</dbReference>
<dbReference type="SUPFAM" id="SSF50475">
    <property type="entry name" value="FMN-binding split barrel"/>
    <property type="match status" value="1"/>
</dbReference>
<evidence type="ECO:0000256" key="4">
    <source>
        <dbReference type="ARBA" id="ARBA00038054"/>
    </source>
</evidence>